<dbReference type="InterPro" id="IPR046853">
    <property type="entry name" value="PilZN3"/>
</dbReference>
<dbReference type="HOGENOM" id="CLU_070336_0_0_12"/>
<evidence type="ECO:0000259" key="2">
    <source>
        <dbReference type="Pfam" id="PF07238"/>
    </source>
</evidence>
<name>H9UHA9_SPIAZ</name>
<dbReference type="EMBL" id="CP003282">
    <property type="protein sequence ID" value="AFG36902.1"/>
    <property type="molecule type" value="Genomic_DNA"/>
</dbReference>
<protein>
    <submittedName>
        <fullName evidence="4">PilZ domain-containing protein</fullName>
    </submittedName>
</protein>
<dbReference type="OrthoDB" id="350778at2"/>
<dbReference type="PATRIC" id="fig|889378.3.peg.812"/>
<dbReference type="GO" id="GO:0035438">
    <property type="term" value="F:cyclic-di-GMP binding"/>
    <property type="evidence" value="ECO:0007669"/>
    <property type="project" value="InterPro"/>
</dbReference>
<keyword evidence="5" id="KW-1185">Reference proteome</keyword>
<reference evidence="5" key="1">
    <citation type="journal article" date="2013" name="Stand. Genomic Sci.">
        <title>Complete genome sequence of the halophilic bacterium Spirochaeta africana type strain (Z-7692(T)) from the alkaline Lake Magadi in the East African Rift.</title>
        <authorList>
            <person name="Liolos K."/>
            <person name="Abt B."/>
            <person name="Scheuner C."/>
            <person name="Teshima H."/>
            <person name="Held B."/>
            <person name="Lapidus A."/>
            <person name="Nolan M."/>
            <person name="Lucas S."/>
            <person name="Deshpande S."/>
            <person name="Cheng J.F."/>
            <person name="Tapia R."/>
            <person name="Goodwin L.A."/>
            <person name="Pitluck S."/>
            <person name="Pagani I."/>
            <person name="Ivanova N."/>
            <person name="Mavromatis K."/>
            <person name="Mikhailova N."/>
            <person name="Huntemann M."/>
            <person name="Pati A."/>
            <person name="Chen A."/>
            <person name="Palaniappan K."/>
            <person name="Land M."/>
            <person name="Rohde M."/>
            <person name="Tindall B.J."/>
            <person name="Detter J.C."/>
            <person name="Goker M."/>
            <person name="Bristow J."/>
            <person name="Eisen J.A."/>
            <person name="Markowitz V."/>
            <person name="Hugenholtz P."/>
            <person name="Woyke T."/>
            <person name="Klenk H.P."/>
            <person name="Kyrpides N.C."/>
        </authorList>
    </citation>
    <scope>NUCLEOTIDE SEQUENCE</scope>
    <source>
        <strain evidence="5">ATCC 700263 / DSM 8902 / Z-7692</strain>
    </source>
</reference>
<dbReference type="Pfam" id="PF07238">
    <property type="entry name" value="PilZ"/>
    <property type="match status" value="1"/>
</dbReference>
<evidence type="ECO:0000313" key="5">
    <source>
        <dbReference type="Proteomes" id="UP000007383"/>
    </source>
</evidence>
<dbReference type="InterPro" id="IPR009875">
    <property type="entry name" value="PilZ_domain"/>
</dbReference>
<dbReference type="KEGG" id="sfc:Spiaf_0808"/>
<dbReference type="eggNOG" id="ENOG502ZPJT">
    <property type="taxonomic scope" value="Bacteria"/>
</dbReference>
<dbReference type="RefSeq" id="WP_014454899.1">
    <property type="nucleotide sequence ID" value="NC_017098.1"/>
</dbReference>
<sequence>MSITTSTQITRYYEDFKDIDITFTKEVIRASLLNTKQIYLKLLGYQWPCIIYSSSLSGAKIIANITPQLKKAMQQSKSGISLRFSFLQRDKRDPISFFVPCKVAGFTPYQSAKGNLHFINMNFTQRPPDDLIEILGRILEANSAAKHRRDERIVITAESIAGLGLNSKGGLLVVDGVPRKCIIRDLSFGGSKIILVGVAKFLVNKQIQLRLTFGDPQETLDIPGTIIRFEPVQGRDDLAAFAVQFDSEKIPMRLKMRINAYFKGRNKHKPVKQPNAKQPDPSEEQA</sequence>
<dbReference type="Pfam" id="PF20424">
    <property type="entry name" value="PilZN3"/>
    <property type="match status" value="1"/>
</dbReference>
<accession>H9UHA9</accession>
<dbReference type="Proteomes" id="UP000007383">
    <property type="component" value="Chromosome"/>
</dbReference>
<proteinExistence type="predicted"/>
<evidence type="ECO:0000256" key="1">
    <source>
        <dbReference type="SAM" id="MobiDB-lite"/>
    </source>
</evidence>
<evidence type="ECO:0000259" key="3">
    <source>
        <dbReference type="Pfam" id="PF20424"/>
    </source>
</evidence>
<dbReference type="AlphaFoldDB" id="H9UHA9"/>
<feature type="domain" description="PilZN3" evidence="3">
    <location>
        <begin position="8"/>
        <end position="142"/>
    </location>
</feature>
<organism evidence="4 5">
    <name type="scientific">Spirochaeta africana (strain ATCC 700263 / DSM 8902 / Z-7692)</name>
    <dbReference type="NCBI Taxonomy" id="889378"/>
    <lineage>
        <taxon>Bacteria</taxon>
        <taxon>Pseudomonadati</taxon>
        <taxon>Spirochaetota</taxon>
        <taxon>Spirochaetia</taxon>
        <taxon>Spirochaetales</taxon>
        <taxon>Spirochaetaceae</taxon>
        <taxon>Spirochaeta</taxon>
    </lineage>
</organism>
<dbReference type="STRING" id="889378.Spiaf_0808"/>
<gene>
    <name evidence="4" type="ordered locus">Spiaf_0808</name>
</gene>
<evidence type="ECO:0000313" key="4">
    <source>
        <dbReference type="EMBL" id="AFG36902.1"/>
    </source>
</evidence>
<dbReference type="SUPFAM" id="SSF141371">
    <property type="entry name" value="PilZ domain-like"/>
    <property type="match status" value="1"/>
</dbReference>
<feature type="region of interest" description="Disordered" evidence="1">
    <location>
        <begin position="266"/>
        <end position="286"/>
    </location>
</feature>
<feature type="domain" description="PilZ" evidence="2">
    <location>
        <begin position="175"/>
        <end position="260"/>
    </location>
</feature>